<dbReference type="EMBL" id="CP101989">
    <property type="protein sequence ID" value="UUI66517.1"/>
    <property type="molecule type" value="Genomic_DNA"/>
</dbReference>
<organism evidence="1 2">
    <name type="scientific">Cellulomonas wangsupingiae</name>
    <dbReference type="NCBI Taxonomy" id="2968085"/>
    <lineage>
        <taxon>Bacteria</taxon>
        <taxon>Bacillati</taxon>
        <taxon>Actinomycetota</taxon>
        <taxon>Actinomycetes</taxon>
        <taxon>Micrococcales</taxon>
        <taxon>Cellulomonadaceae</taxon>
        <taxon>Cellulomonas</taxon>
    </lineage>
</organism>
<evidence type="ECO:0008006" key="3">
    <source>
        <dbReference type="Google" id="ProtNLM"/>
    </source>
</evidence>
<proteinExistence type="predicted"/>
<keyword evidence="2" id="KW-1185">Reference proteome</keyword>
<evidence type="ECO:0000313" key="1">
    <source>
        <dbReference type="EMBL" id="UUI66517.1"/>
    </source>
</evidence>
<sequence>MAALGVDVTARVAALVREHAAVVDPWLRDAAGWGVDAATARAALSDLEPVLAALGDDPRAGLPVVRATLGLAARGRWHAAAVPRGVVLRVVPRLAAWVRAWPDDAVPALLASSRGVARAGVLDAWADRLAAARVPATAADVRPSLLVAAWRCGLVRYRQAALDAALSLPHPEVASLLDVPAATVGDVLARHRDDRWWWPDRPEGPGVVQRIGGFAGWGGPWVQVPRVAAGGPTGWLVLVDGTVAAVVADVHGSALVGLADEPSPVGTPPTADPRVLPVPWDDEVTGAVPADDGDVLLVARAHSCTLDVVRRGAAA</sequence>
<evidence type="ECO:0000313" key="2">
    <source>
        <dbReference type="Proteomes" id="UP001317322"/>
    </source>
</evidence>
<reference evidence="1 2" key="1">
    <citation type="submission" date="2022-07" db="EMBL/GenBank/DDBJ databases">
        <title>Novel species in genus cellulomonas.</title>
        <authorList>
            <person name="Ye L."/>
        </authorList>
    </citation>
    <scope>NUCLEOTIDE SEQUENCE [LARGE SCALE GENOMIC DNA]</scope>
    <source>
        <strain evidence="2">zg-Y908</strain>
    </source>
</reference>
<dbReference type="RefSeq" id="WP_227565139.1">
    <property type="nucleotide sequence ID" value="NZ_CP101989.1"/>
</dbReference>
<protein>
    <recommendedName>
        <fullName evidence="3">Winged helix DNA-binding domain-containing protein</fullName>
    </recommendedName>
</protein>
<dbReference type="Proteomes" id="UP001317322">
    <property type="component" value="Chromosome"/>
</dbReference>
<name>A0ABY5KBL5_9CELL</name>
<accession>A0ABY5KBL5</accession>
<gene>
    <name evidence="1" type="ORF">NP075_07365</name>
</gene>